<dbReference type="InterPro" id="IPR017926">
    <property type="entry name" value="GATASE"/>
</dbReference>
<comment type="catalytic activity">
    <reaction evidence="8 10">
        <text>5-[(5-phospho-1-deoxy-D-ribulos-1-ylimino)methylamino]-1-(5-phospho-beta-D-ribosyl)imidazole-4-carboxamide + L-glutamine = D-erythro-1-(imidazol-4-yl)glycerol 3-phosphate + 5-amino-1-(5-phospho-beta-D-ribosyl)imidazole-4-carboxamide + L-glutamate + H(+)</text>
        <dbReference type="Rhea" id="RHEA:24793"/>
        <dbReference type="ChEBI" id="CHEBI:15378"/>
        <dbReference type="ChEBI" id="CHEBI:29985"/>
        <dbReference type="ChEBI" id="CHEBI:58278"/>
        <dbReference type="ChEBI" id="CHEBI:58359"/>
        <dbReference type="ChEBI" id="CHEBI:58475"/>
        <dbReference type="ChEBI" id="CHEBI:58525"/>
        <dbReference type="EC" id="4.3.2.10"/>
    </reaction>
</comment>
<sequence length="210" mass="23406">MQIAVVDYGMGNLRSVVKAIEHVAPDDAHVVLTDAPEVILESEKVVFPGQGAAAQCMAKLEERHLPEALREAARTRPFLGICMGMQVLLDRSEENDGVDLLGWFPGQVKRFEPGDEHLKVPQMGWNQLHQAQEHPLFDGIRQDARFYFVHSYYCEPANPAHSVATATYGQTYCAALADDYVFAIQAHPEKSADDGLRLLANFTRWSGPWS</sequence>
<evidence type="ECO:0000256" key="7">
    <source>
        <dbReference type="ARBA" id="ARBA00023239"/>
    </source>
</evidence>
<dbReference type="GO" id="GO:0005737">
    <property type="term" value="C:cytoplasm"/>
    <property type="evidence" value="ECO:0007669"/>
    <property type="project" value="UniProtKB-SubCell"/>
</dbReference>
<feature type="active site" evidence="10 11">
    <location>
        <position position="189"/>
    </location>
</feature>
<evidence type="ECO:0000259" key="12">
    <source>
        <dbReference type="Pfam" id="PF00117"/>
    </source>
</evidence>
<evidence type="ECO:0000313" key="14">
    <source>
        <dbReference type="Proteomes" id="UP000427716"/>
    </source>
</evidence>
<feature type="domain" description="Glutamine amidotransferase" evidence="12">
    <location>
        <begin position="5"/>
        <end position="202"/>
    </location>
</feature>
<evidence type="ECO:0000256" key="1">
    <source>
        <dbReference type="ARBA" id="ARBA00005091"/>
    </source>
</evidence>
<dbReference type="UniPathway" id="UPA00031">
    <property type="reaction ID" value="UER00010"/>
</dbReference>
<dbReference type="CDD" id="cd01748">
    <property type="entry name" value="GATase1_IGP_Synthase"/>
    <property type="match status" value="1"/>
</dbReference>
<dbReference type="RefSeq" id="WP_136866825.1">
    <property type="nucleotide sequence ID" value="NZ_CP046415.1"/>
</dbReference>
<dbReference type="GO" id="GO:0016829">
    <property type="term" value="F:lyase activity"/>
    <property type="evidence" value="ECO:0007669"/>
    <property type="project" value="UniProtKB-KW"/>
</dbReference>
<dbReference type="Gene3D" id="3.40.50.880">
    <property type="match status" value="1"/>
</dbReference>
<dbReference type="PANTHER" id="PTHR42701:SF2">
    <property type="entry name" value="IMIDAZOLE GLYCEROL PHOSPHATE SYNTHASE SUBUNIT HISH 1"/>
    <property type="match status" value="1"/>
</dbReference>
<dbReference type="InterPro" id="IPR010139">
    <property type="entry name" value="Imidazole-glycPsynth_HisH"/>
</dbReference>
<dbReference type="EMBL" id="CP046415">
    <property type="protein sequence ID" value="QGT77513.1"/>
    <property type="molecule type" value="Genomic_DNA"/>
</dbReference>
<keyword evidence="7 10" id="KW-0456">Lyase</keyword>
<protein>
    <recommendedName>
        <fullName evidence="10">Imidazole glycerol phosphate synthase subunit HisH</fullName>
        <ecNumber evidence="10">4.3.2.10</ecNumber>
    </recommendedName>
    <alternativeName>
        <fullName evidence="10">IGP synthase glutaminase subunit</fullName>
        <ecNumber evidence="10">3.5.1.2</ecNumber>
    </alternativeName>
    <alternativeName>
        <fullName evidence="10">IGP synthase subunit HisH</fullName>
    </alternativeName>
    <alternativeName>
        <fullName evidence="10">ImGP synthase subunit HisH</fullName>
        <shortName evidence="10">IGPS subunit HisH</shortName>
    </alternativeName>
</protein>
<evidence type="ECO:0000256" key="4">
    <source>
        <dbReference type="ARBA" id="ARBA00022801"/>
    </source>
</evidence>
<dbReference type="NCBIfam" id="TIGR01855">
    <property type="entry name" value="IMP_synth_hisH"/>
    <property type="match status" value="1"/>
</dbReference>
<evidence type="ECO:0000256" key="3">
    <source>
        <dbReference type="ARBA" id="ARBA00022605"/>
    </source>
</evidence>
<evidence type="ECO:0000256" key="10">
    <source>
        <dbReference type="HAMAP-Rule" id="MF_00278"/>
    </source>
</evidence>
<evidence type="ECO:0000256" key="6">
    <source>
        <dbReference type="ARBA" id="ARBA00023102"/>
    </source>
</evidence>
<dbReference type="PANTHER" id="PTHR42701">
    <property type="entry name" value="IMIDAZOLE GLYCEROL PHOSPHATE SYNTHASE SUBUNIT HISH"/>
    <property type="match status" value="1"/>
</dbReference>
<comment type="subcellular location">
    <subcellularLocation>
        <location evidence="10">Cytoplasm</location>
    </subcellularLocation>
</comment>
<gene>
    <name evidence="10 13" type="primary">hisH</name>
    <name evidence="13" type="ORF">GM160_00680</name>
</gene>
<name>A0A6I6D0W7_9GAMM</name>
<dbReference type="Proteomes" id="UP000427716">
    <property type="component" value="Chromosome"/>
</dbReference>
<dbReference type="Pfam" id="PF00117">
    <property type="entry name" value="GATase"/>
    <property type="match status" value="1"/>
</dbReference>
<dbReference type="GO" id="GO:0000105">
    <property type="term" value="P:L-histidine biosynthetic process"/>
    <property type="evidence" value="ECO:0007669"/>
    <property type="project" value="UniProtKB-UniRule"/>
</dbReference>
<dbReference type="AlphaFoldDB" id="A0A6I6D0W7"/>
<reference evidence="13 14" key="1">
    <citation type="submission" date="2019-11" db="EMBL/GenBank/DDBJ databases">
        <authorList>
            <person name="Zhang J."/>
            <person name="Sun C."/>
        </authorList>
    </citation>
    <scope>NUCLEOTIDE SEQUENCE [LARGE SCALE GENOMIC DNA]</scope>
    <source>
        <strain evidence="14">sp2</strain>
    </source>
</reference>
<keyword evidence="2 10" id="KW-0963">Cytoplasm</keyword>
<proteinExistence type="inferred from homology"/>
<comment type="subunit">
    <text evidence="10">Heterodimer of HisH and HisF.</text>
</comment>
<dbReference type="SUPFAM" id="SSF52317">
    <property type="entry name" value="Class I glutamine amidotransferase-like"/>
    <property type="match status" value="1"/>
</dbReference>
<comment type="catalytic activity">
    <reaction evidence="9 10">
        <text>L-glutamine + H2O = L-glutamate + NH4(+)</text>
        <dbReference type="Rhea" id="RHEA:15889"/>
        <dbReference type="ChEBI" id="CHEBI:15377"/>
        <dbReference type="ChEBI" id="CHEBI:28938"/>
        <dbReference type="ChEBI" id="CHEBI:29985"/>
        <dbReference type="ChEBI" id="CHEBI:58359"/>
        <dbReference type="EC" id="3.5.1.2"/>
    </reaction>
</comment>
<evidence type="ECO:0000256" key="11">
    <source>
        <dbReference type="PIRSR" id="PIRSR000495-1"/>
    </source>
</evidence>
<keyword evidence="14" id="KW-1185">Reference proteome</keyword>
<comment type="pathway">
    <text evidence="1 10">Amino-acid biosynthesis; L-histidine biosynthesis; L-histidine from 5-phospho-alpha-D-ribose 1-diphosphate: step 5/9.</text>
</comment>
<evidence type="ECO:0000256" key="5">
    <source>
        <dbReference type="ARBA" id="ARBA00022962"/>
    </source>
</evidence>
<evidence type="ECO:0000256" key="8">
    <source>
        <dbReference type="ARBA" id="ARBA00047838"/>
    </source>
</evidence>
<dbReference type="GO" id="GO:0000107">
    <property type="term" value="F:imidazoleglycerol-phosphate synthase activity"/>
    <property type="evidence" value="ECO:0007669"/>
    <property type="project" value="UniProtKB-UniRule"/>
</dbReference>
<feature type="active site" description="Nucleophile" evidence="10 11">
    <location>
        <position position="82"/>
    </location>
</feature>
<comment type="function">
    <text evidence="10">IGPS catalyzes the conversion of PRFAR and glutamine to IGP, AICAR and glutamate. The HisH subunit catalyzes the hydrolysis of glutamine to glutamate and ammonia as part of the synthesis of IGP and AICAR. The resulting ammonia molecule is channeled to the active site of HisF.</text>
</comment>
<evidence type="ECO:0000313" key="13">
    <source>
        <dbReference type="EMBL" id="QGT77513.1"/>
    </source>
</evidence>
<dbReference type="InterPro" id="IPR029062">
    <property type="entry name" value="Class_I_gatase-like"/>
</dbReference>
<feature type="active site" evidence="10 11">
    <location>
        <position position="187"/>
    </location>
</feature>
<keyword evidence="6 10" id="KW-0368">Histidine biosynthesis</keyword>
<dbReference type="EC" id="4.3.2.10" evidence="10"/>
<dbReference type="PIRSF" id="PIRSF000495">
    <property type="entry name" value="Amidotransf_hisH"/>
    <property type="match status" value="1"/>
</dbReference>
<evidence type="ECO:0000256" key="2">
    <source>
        <dbReference type="ARBA" id="ARBA00022490"/>
    </source>
</evidence>
<dbReference type="HAMAP" id="MF_00278">
    <property type="entry name" value="HisH"/>
    <property type="match status" value="1"/>
</dbReference>
<dbReference type="GO" id="GO:0004359">
    <property type="term" value="F:glutaminase activity"/>
    <property type="evidence" value="ECO:0007669"/>
    <property type="project" value="UniProtKB-EC"/>
</dbReference>
<dbReference type="KEGG" id="ghl:GM160_00680"/>
<keyword evidence="4 10" id="KW-0378">Hydrolase</keyword>
<organism evidence="13 14">
    <name type="scientific">Guyparkeria halophila</name>
    <dbReference type="NCBI Taxonomy" id="47960"/>
    <lineage>
        <taxon>Bacteria</taxon>
        <taxon>Pseudomonadati</taxon>
        <taxon>Pseudomonadota</taxon>
        <taxon>Gammaproteobacteria</taxon>
        <taxon>Chromatiales</taxon>
        <taxon>Thioalkalibacteraceae</taxon>
        <taxon>Guyparkeria</taxon>
    </lineage>
</organism>
<evidence type="ECO:0000256" key="9">
    <source>
        <dbReference type="ARBA" id="ARBA00049534"/>
    </source>
</evidence>
<accession>A0A6I6D0W7</accession>
<dbReference type="PROSITE" id="PS51273">
    <property type="entry name" value="GATASE_TYPE_1"/>
    <property type="match status" value="1"/>
</dbReference>
<keyword evidence="5 10" id="KW-0315">Glutamine amidotransferase</keyword>
<dbReference type="EC" id="3.5.1.2" evidence="10"/>
<keyword evidence="3 10" id="KW-0028">Amino-acid biosynthesis</keyword>